<gene>
    <name evidence="1" type="ORF">OHU35_41150</name>
</gene>
<proteinExistence type="predicted"/>
<evidence type="ECO:0000313" key="1">
    <source>
        <dbReference type="EMBL" id="WTW32101.1"/>
    </source>
</evidence>
<dbReference type="RefSeq" id="WP_189730052.1">
    <property type="nucleotide sequence ID" value="NZ_BMUK01000019.1"/>
</dbReference>
<protein>
    <submittedName>
        <fullName evidence="1">Uncharacterized protein</fullName>
    </submittedName>
</protein>
<dbReference type="EMBL" id="CP108341">
    <property type="protein sequence ID" value="WTW32101.1"/>
    <property type="molecule type" value="Genomic_DNA"/>
</dbReference>
<name>A0ABZ1MY91_STREF</name>
<evidence type="ECO:0000313" key="2">
    <source>
        <dbReference type="Proteomes" id="UP001621512"/>
    </source>
</evidence>
<accession>A0ABZ1MY91</accession>
<sequence>MVKGGDWAYGCQLVEEAFAALPGPGAPPRNLTPMVLTDTGAKLSKSLIREGTVSPPPGARPWLGPLCDPRQQKPCAACHDRRD</sequence>
<organism evidence="1 2">
    <name type="scientific">Streptomyces purpurascens</name>
    <dbReference type="NCBI Taxonomy" id="1924"/>
    <lineage>
        <taxon>Bacteria</taxon>
        <taxon>Bacillati</taxon>
        <taxon>Actinomycetota</taxon>
        <taxon>Actinomycetes</taxon>
        <taxon>Kitasatosporales</taxon>
        <taxon>Streptomycetaceae</taxon>
        <taxon>Streptomyces</taxon>
    </lineage>
</organism>
<reference evidence="1 2" key="1">
    <citation type="submission" date="2022-10" db="EMBL/GenBank/DDBJ databases">
        <title>The complete genomes of actinobacterial strains from the NBC collection.</title>
        <authorList>
            <person name="Joergensen T.S."/>
            <person name="Alvarez Arevalo M."/>
            <person name="Sterndorff E.B."/>
            <person name="Faurdal D."/>
            <person name="Vuksanovic O."/>
            <person name="Mourched A.-S."/>
            <person name="Charusanti P."/>
            <person name="Shaw S."/>
            <person name="Blin K."/>
            <person name="Weber T."/>
        </authorList>
    </citation>
    <scope>NUCLEOTIDE SEQUENCE [LARGE SCALE GENOMIC DNA]</scope>
    <source>
        <strain evidence="1 2">NBC_00017</strain>
    </source>
</reference>
<keyword evidence="2" id="KW-1185">Reference proteome</keyword>
<dbReference type="Proteomes" id="UP001621512">
    <property type="component" value="Chromosome"/>
</dbReference>